<keyword evidence="3 7" id="KW-0812">Transmembrane</keyword>
<evidence type="ECO:0000256" key="3">
    <source>
        <dbReference type="ARBA" id="ARBA00022692"/>
    </source>
</evidence>
<dbReference type="PANTHER" id="PTHR14969">
    <property type="entry name" value="SPHINGOSINE-1-PHOSPHATE PHOSPHOHYDROLASE"/>
    <property type="match status" value="1"/>
</dbReference>
<dbReference type="GO" id="GO:0016787">
    <property type="term" value="F:hydrolase activity"/>
    <property type="evidence" value="ECO:0007669"/>
    <property type="project" value="UniProtKB-KW"/>
</dbReference>
<organism evidence="9 10">
    <name type="scientific">Saccharothrix australiensis</name>
    <dbReference type="NCBI Taxonomy" id="2072"/>
    <lineage>
        <taxon>Bacteria</taxon>
        <taxon>Bacillati</taxon>
        <taxon>Actinomycetota</taxon>
        <taxon>Actinomycetes</taxon>
        <taxon>Pseudonocardiales</taxon>
        <taxon>Pseudonocardiaceae</taxon>
        <taxon>Saccharothrix</taxon>
    </lineage>
</organism>
<feature type="domain" description="Phosphatidic acid phosphatase type 2/haloperoxidase" evidence="8">
    <location>
        <begin position="97"/>
        <end position="210"/>
    </location>
</feature>
<dbReference type="Gene3D" id="1.20.144.10">
    <property type="entry name" value="Phosphatidic acid phosphatase type 2/haloperoxidase"/>
    <property type="match status" value="1"/>
</dbReference>
<dbReference type="PANTHER" id="PTHR14969:SF62">
    <property type="entry name" value="DECAPRENYLPHOSPHORYL-5-PHOSPHORIBOSE PHOSPHATASE RV3807C-RELATED"/>
    <property type="match status" value="1"/>
</dbReference>
<keyword evidence="2" id="KW-1003">Cell membrane</keyword>
<evidence type="ECO:0000313" key="9">
    <source>
        <dbReference type="EMBL" id="RKT54520.1"/>
    </source>
</evidence>
<evidence type="ECO:0000256" key="7">
    <source>
        <dbReference type="SAM" id="Phobius"/>
    </source>
</evidence>
<dbReference type="AlphaFoldDB" id="A0A495W068"/>
<gene>
    <name evidence="9" type="ORF">C8E97_3163</name>
</gene>
<comment type="caution">
    <text evidence="9">The sequence shown here is derived from an EMBL/GenBank/DDBJ whole genome shotgun (WGS) entry which is preliminary data.</text>
</comment>
<proteinExistence type="predicted"/>
<keyword evidence="5 7" id="KW-1133">Transmembrane helix</keyword>
<keyword evidence="6 7" id="KW-0472">Membrane</keyword>
<dbReference type="SMART" id="SM00014">
    <property type="entry name" value="acidPPc"/>
    <property type="match status" value="1"/>
</dbReference>
<dbReference type="EMBL" id="RBXO01000001">
    <property type="protein sequence ID" value="RKT54520.1"/>
    <property type="molecule type" value="Genomic_DNA"/>
</dbReference>
<feature type="transmembrane region" description="Helical" evidence="7">
    <location>
        <begin position="195"/>
        <end position="222"/>
    </location>
</feature>
<evidence type="ECO:0000256" key="1">
    <source>
        <dbReference type="ARBA" id="ARBA00004651"/>
    </source>
</evidence>
<reference evidence="9 10" key="1">
    <citation type="submission" date="2018-10" db="EMBL/GenBank/DDBJ databases">
        <title>Sequencing the genomes of 1000 actinobacteria strains.</title>
        <authorList>
            <person name="Klenk H.-P."/>
        </authorList>
    </citation>
    <scope>NUCLEOTIDE SEQUENCE [LARGE SCALE GENOMIC DNA]</scope>
    <source>
        <strain evidence="9 10">DSM 43800</strain>
    </source>
</reference>
<dbReference type="Proteomes" id="UP000282084">
    <property type="component" value="Unassembled WGS sequence"/>
</dbReference>
<sequence length="270" mass="28542">MPIVRGADPLPAPTFAIERRRPEDAGRGRGMAMMVRVDGTAASGSGLYDGVVEFAGATPRWFQGLFALYTELGLLVFGALFVVVWWRARGRNDPRATARALLAPAATVLAYVVSELLKTVVDEDRPCRGLPAEATVVACPGTGDWSFPSNHATIAGAAAVGLVLARRALLPWVAALAVLMAFSRVFVGVHYPHDVLVGLLLGAVAAWVTVRLCATPVTALVVRLGGHPLAGRVLYAAPPARAAGRRAPIDQATVRLDRTGSTARRRPDGR</sequence>
<accession>A0A495W068</accession>
<name>A0A495W068_9PSEU</name>
<dbReference type="Pfam" id="PF01569">
    <property type="entry name" value="PAP2"/>
    <property type="match status" value="1"/>
</dbReference>
<evidence type="ECO:0000313" key="10">
    <source>
        <dbReference type="Proteomes" id="UP000282084"/>
    </source>
</evidence>
<dbReference type="GO" id="GO:0005886">
    <property type="term" value="C:plasma membrane"/>
    <property type="evidence" value="ECO:0007669"/>
    <property type="project" value="UniProtKB-SubCell"/>
</dbReference>
<keyword evidence="10" id="KW-1185">Reference proteome</keyword>
<evidence type="ECO:0000256" key="6">
    <source>
        <dbReference type="ARBA" id="ARBA00023136"/>
    </source>
</evidence>
<evidence type="ECO:0000256" key="4">
    <source>
        <dbReference type="ARBA" id="ARBA00022801"/>
    </source>
</evidence>
<feature type="transmembrane region" description="Helical" evidence="7">
    <location>
        <begin position="66"/>
        <end position="86"/>
    </location>
</feature>
<evidence type="ECO:0000256" key="2">
    <source>
        <dbReference type="ARBA" id="ARBA00022475"/>
    </source>
</evidence>
<keyword evidence="4" id="KW-0378">Hydrolase</keyword>
<evidence type="ECO:0000259" key="8">
    <source>
        <dbReference type="SMART" id="SM00014"/>
    </source>
</evidence>
<comment type="subcellular location">
    <subcellularLocation>
        <location evidence="1">Cell membrane</location>
        <topology evidence="1">Multi-pass membrane protein</topology>
    </subcellularLocation>
</comment>
<protein>
    <submittedName>
        <fullName evidence="9">Undecaprenyl-diphosphatase</fullName>
    </submittedName>
</protein>
<dbReference type="InterPro" id="IPR036938">
    <property type="entry name" value="PAP2/HPO_sf"/>
</dbReference>
<dbReference type="InterPro" id="IPR000326">
    <property type="entry name" value="PAP2/HPO"/>
</dbReference>
<feature type="transmembrane region" description="Helical" evidence="7">
    <location>
        <begin position="169"/>
        <end position="189"/>
    </location>
</feature>
<dbReference type="SUPFAM" id="SSF48317">
    <property type="entry name" value="Acid phosphatase/Vanadium-dependent haloperoxidase"/>
    <property type="match status" value="1"/>
</dbReference>
<evidence type="ECO:0000256" key="5">
    <source>
        <dbReference type="ARBA" id="ARBA00022989"/>
    </source>
</evidence>